<name>A0A0A0PZP5_9CAUD</name>
<dbReference type="KEGG" id="vg:26638140"/>
<gene>
    <name evidence="1" type="ORF">PM2_247</name>
</gene>
<reference evidence="1 2" key="1">
    <citation type="journal article" date="2015" name="Plant Pathol. J.">
        <title>Isolation and Genomic Characterization of the T4-Like Bacteriophage PM2 Infecting Pectobacterium carotovorum subsp. carotovorum.</title>
        <authorList>
            <person name="Lim J.A."/>
            <person name="Lee D.H."/>
            <person name="Heu S."/>
        </authorList>
    </citation>
    <scope>NUCLEOTIDE SEQUENCE [LARGE SCALE GENOMIC DNA]</scope>
</reference>
<keyword evidence="2" id="KW-1185">Reference proteome</keyword>
<dbReference type="Proteomes" id="UP000030739">
    <property type="component" value="Segment"/>
</dbReference>
<dbReference type="RefSeq" id="YP_009211668.1">
    <property type="nucleotide sequence ID" value="NC_028940.1"/>
</dbReference>
<protein>
    <submittedName>
        <fullName evidence="1">Uncharacterized protein</fullName>
    </submittedName>
</protein>
<dbReference type="EMBL" id="KF835987">
    <property type="protein sequence ID" value="AHY25209.1"/>
    <property type="molecule type" value="Genomic_DNA"/>
</dbReference>
<accession>A0A0A0PZP5</accession>
<organism evidence="1 2">
    <name type="scientific">Pectobacterium bacteriophage PM2</name>
    <dbReference type="NCBI Taxonomy" id="1429794"/>
    <lineage>
        <taxon>Viruses</taxon>
        <taxon>Duplodnaviria</taxon>
        <taxon>Heunggongvirae</taxon>
        <taxon>Uroviricota</taxon>
        <taxon>Caudoviricetes</taxon>
        <taxon>Pantevenvirales</taxon>
        <taxon>Straboviridae</taxon>
        <taxon>Tevenvirinae</taxon>
        <taxon>Mosugukvirus</taxon>
        <taxon>Mosugukvirus pm2</taxon>
    </lineage>
</organism>
<evidence type="ECO:0000313" key="2">
    <source>
        <dbReference type="Proteomes" id="UP000030739"/>
    </source>
</evidence>
<evidence type="ECO:0000313" key="1">
    <source>
        <dbReference type="EMBL" id="AHY25209.1"/>
    </source>
</evidence>
<dbReference type="OrthoDB" id="28433at10239"/>
<sequence>MKLVLDESINPKFGTYHCKFNVGYYATEVWVSKSTQSFGIEQETNLSIECEKEVNNSDPDIVIFNKEELLILQKLVNQAVEILEGKDENTI</sequence>
<proteinExistence type="predicted"/>
<dbReference type="GeneID" id="26638140"/>